<keyword evidence="1" id="KW-0812">Transmembrane</keyword>
<keyword evidence="1" id="KW-1133">Transmembrane helix</keyword>
<keyword evidence="1" id="KW-0472">Membrane</keyword>
<keyword evidence="3" id="KW-1185">Reference proteome</keyword>
<feature type="transmembrane region" description="Helical" evidence="1">
    <location>
        <begin position="64"/>
        <end position="84"/>
    </location>
</feature>
<comment type="caution">
    <text evidence="2">The sequence shown here is derived from an EMBL/GenBank/DDBJ whole genome shotgun (WGS) entry which is preliminary data.</text>
</comment>
<evidence type="ECO:0000313" key="3">
    <source>
        <dbReference type="Proteomes" id="UP000481583"/>
    </source>
</evidence>
<reference evidence="2 3" key="1">
    <citation type="submission" date="2020-02" db="EMBL/GenBank/DDBJ databases">
        <title>Whole-genome analyses of novel actinobacteria.</title>
        <authorList>
            <person name="Sahin N."/>
        </authorList>
    </citation>
    <scope>NUCLEOTIDE SEQUENCE [LARGE SCALE GENOMIC DNA]</scope>
    <source>
        <strain evidence="2 3">A7024</strain>
    </source>
</reference>
<name>A0A6G4U0M6_9ACTN</name>
<dbReference type="RefSeq" id="WP_165238614.1">
    <property type="nucleotide sequence ID" value="NZ_JAAKZV010000073.1"/>
</dbReference>
<dbReference type="AlphaFoldDB" id="A0A6G4U0M6"/>
<sequence>MGEEPNLNPGRKITDYELAQLRKRGLEELAADPDPAAAELAERIERQESVAEDREHRRRSENTAIAGWMLGMVLLLAFVISFALD</sequence>
<dbReference type="EMBL" id="JAAKZV010000073">
    <property type="protein sequence ID" value="NGN65819.1"/>
    <property type="molecule type" value="Genomic_DNA"/>
</dbReference>
<protein>
    <submittedName>
        <fullName evidence="2">Uncharacterized protein</fullName>
    </submittedName>
</protein>
<accession>A0A6G4U0M6</accession>
<proteinExistence type="predicted"/>
<gene>
    <name evidence="2" type="ORF">G5C51_18200</name>
</gene>
<evidence type="ECO:0000313" key="2">
    <source>
        <dbReference type="EMBL" id="NGN65819.1"/>
    </source>
</evidence>
<organism evidence="2 3">
    <name type="scientific">Streptomyces coryli</name>
    <dbReference type="NCBI Taxonomy" id="1128680"/>
    <lineage>
        <taxon>Bacteria</taxon>
        <taxon>Bacillati</taxon>
        <taxon>Actinomycetota</taxon>
        <taxon>Actinomycetes</taxon>
        <taxon>Kitasatosporales</taxon>
        <taxon>Streptomycetaceae</taxon>
        <taxon>Streptomyces</taxon>
    </lineage>
</organism>
<dbReference type="Proteomes" id="UP000481583">
    <property type="component" value="Unassembled WGS sequence"/>
</dbReference>
<evidence type="ECO:0000256" key="1">
    <source>
        <dbReference type="SAM" id="Phobius"/>
    </source>
</evidence>